<feature type="signal peptide" evidence="1">
    <location>
        <begin position="1"/>
        <end position="19"/>
    </location>
</feature>
<dbReference type="Proteomes" id="UP001220256">
    <property type="component" value="Unassembled WGS sequence"/>
</dbReference>
<gene>
    <name evidence="2" type="ORF">N7505_010507</name>
</gene>
<accession>A0ABQ8W6N8</accession>
<feature type="chain" id="PRO_5045317499" description="Phosphoglycerate mutase family protein" evidence="1">
    <location>
        <begin position="20"/>
        <end position="212"/>
    </location>
</feature>
<keyword evidence="3" id="KW-1185">Reference proteome</keyword>
<keyword evidence="1" id="KW-0732">Signal</keyword>
<evidence type="ECO:0000256" key="1">
    <source>
        <dbReference type="SAM" id="SignalP"/>
    </source>
</evidence>
<sequence>MLLQSVLSALCFCLGITSAKSYPTVYMIRHGEKPRDPKDHGLASDGIKRAQCLRHVFGQESEYNIGYIMAPHVKKNGAHGRAFETVLPLAKDLRLTVDTHCKRTKARCVAKTIRSYDGPGNILIAWRHSTMGEIEKELGALEPIEYPDGRDSHWEKYAWEAILPWNPQLATLFGKSSFDLIWTDPWPYGNVTSIKSEECPGLDVATGLVDQV</sequence>
<comment type="caution">
    <text evidence="2">The sequence shown here is derived from an EMBL/GenBank/DDBJ whole genome shotgun (WGS) entry which is preliminary data.</text>
</comment>
<organism evidence="2 3">
    <name type="scientific">Penicillium chrysogenum</name>
    <name type="common">Penicillium notatum</name>
    <dbReference type="NCBI Taxonomy" id="5076"/>
    <lineage>
        <taxon>Eukaryota</taxon>
        <taxon>Fungi</taxon>
        <taxon>Dikarya</taxon>
        <taxon>Ascomycota</taxon>
        <taxon>Pezizomycotina</taxon>
        <taxon>Eurotiomycetes</taxon>
        <taxon>Eurotiomycetidae</taxon>
        <taxon>Eurotiales</taxon>
        <taxon>Aspergillaceae</taxon>
        <taxon>Penicillium</taxon>
        <taxon>Penicillium chrysogenum species complex</taxon>
    </lineage>
</organism>
<evidence type="ECO:0000313" key="2">
    <source>
        <dbReference type="EMBL" id="KAJ5255356.1"/>
    </source>
</evidence>
<proteinExistence type="predicted"/>
<reference evidence="2 3" key="1">
    <citation type="journal article" date="2023" name="IMA Fungus">
        <title>Comparative genomic study of the Penicillium genus elucidates a diverse pangenome and 15 lateral gene transfer events.</title>
        <authorList>
            <person name="Petersen C."/>
            <person name="Sorensen T."/>
            <person name="Nielsen M.R."/>
            <person name="Sondergaard T.E."/>
            <person name="Sorensen J.L."/>
            <person name="Fitzpatrick D.A."/>
            <person name="Frisvad J.C."/>
            <person name="Nielsen K.L."/>
        </authorList>
    </citation>
    <scope>NUCLEOTIDE SEQUENCE [LARGE SCALE GENOMIC DNA]</scope>
    <source>
        <strain evidence="2 3">IBT 3361</strain>
    </source>
</reference>
<protein>
    <recommendedName>
        <fullName evidence="4">Phosphoglycerate mutase family protein</fullName>
    </recommendedName>
</protein>
<evidence type="ECO:0008006" key="4">
    <source>
        <dbReference type="Google" id="ProtNLM"/>
    </source>
</evidence>
<dbReference type="EMBL" id="JAPVEB010000010">
    <property type="protein sequence ID" value="KAJ5255356.1"/>
    <property type="molecule type" value="Genomic_DNA"/>
</dbReference>
<name>A0ABQ8W6N8_PENCH</name>
<evidence type="ECO:0000313" key="3">
    <source>
        <dbReference type="Proteomes" id="UP001220256"/>
    </source>
</evidence>